<keyword evidence="4" id="KW-0249">Electron transport</keyword>
<evidence type="ECO:0000256" key="5">
    <source>
        <dbReference type="ARBA" id="ARBA00023004"/>
    </source>
</evidence>
<dbReference type="Pfam" id="PF00034">
    <property type="entry name" value="Cytochrom_C"/>
    <property type="match status" value="1"/>
</dbReference>
<evidence type="ECO:0000256" key="4">
    <source>
        <dbReference type="ARBA" id="ARBA00022982"/>
    </source>
</evidence>
<protein>
    <submittedName>
        <fullName evidence="9">Cytochrome C</fullName>
    </submittedName>
</protein>
<evidence type="ECO:0000256" key="2">
    <source>
        <dbReference type="ARBA" id="ARBA00022617"/>
    </source>
</evidence>
<dbReference type="InterPro" id="IPR036909">
    <property type="entry name" value="Cyt_c-like_dom_sf"/>
</dbReference>
<evidence type="ECO:0000313" key="9">
    <source>
        <dbReference type="EMBL" id="OAN55749.1"/>
    </source>
</evidence>
<keyword evidence="3 6" id="KW-0479">Metal-binding</keyword>
<dbReference type="Proteomes" id="UP000078543">
    <property type="component" value="Unassembled WGS sequence"/>
</dbReference>
<dbReference type="PRINTS" id="PR00606">
    <property type="entry name" value="CYTCHROMECID"/>
</dbReference>
<keyword evidence="5 6" id="KW-0408">Iron</keyword>
<dbReference type="GO" id="GO:0005506">
    <property type="term" value="F:iron ion binding"/>
    <property type="evidence" value="ECO:0007669"/>
    <property type="project" value="InterPro"/>
</dbReference>
<comment type="PTM">
    <text evidence="6">Binds 1 heme c group covalently per subunit.</text>
</comment>
<organism evidence="9 10">
    <name type="scientific">Magnetospirillum moscoviense</name>
    <dbReference type="NCBI Taxonomy" id="1437059"/>
    <lineage>
        <taxon>Bacteria</taxon>
        <taxon>Pseudomonadati</taxon>
        <taxon>Pseudomonadota</taxon>
        <taxon>Alphaproteobacteria</taxon>
        <taxon>Rhodospirillales</taxon>
        <taxon>Rhodospirillaceae</taxon>
        <taxon>Magnetospirillum</taxon>
    </lineage>
</organism>
<dbReference type="InterPro" id="IPR009056">
    <property type="entry name" value="Cyt_c-like_dom"/>
</dbReference>
<comment type="caution">
    <text evidence="9">The sequence shown here is derived from an EMBL/GenBank/DDBJ whole genome shotgun (WGS) entry which is preliminary data.</text>
</comment>
<evidence type="ECO:0000313" key="10">
    <source>
        <dbReference type="Proteomes" id="UP000078543"/>
    </source>
</evidence>
<evidence type="ECO:0000256" key="6">
    <source>
        <dbReference type="PIRSR" id="PIRSR602324-1"/>
    </source>
</evidence>
<dbReference type="EMBL" id="LWQU01000095">
    <property type="protein sequence ID" value="OAN55749.1"/>
    <property type="molecule type" value="Genomic_DNA"/>
</dbReference>
<keyword evidence="7" id="KW-0732">Signal</keyword>
<proteinExistence type="predicted"/>
<keyword evidence="10" id="KW-1185">Reference proteome</keyword>
<keyword evidence="1" id="KW-0813">Transport</keyword>
<evidence type="ECO:0000256" key="3">
    <source>
        <dbReference type="ARBA" id="ARBA00022723"/>
    </source>
</evidence>
<dbReference type="GO" id="GO:0009055">
    <property type="term" value="F:electron transfer activity"/>
    <property type="evidence" value="ECO:0007669"/>
    <property type="project" value="InterPro"/>
</dbReference>
<keyword evidence="2 6" id="KW-0349">Heme</keyword>
<evidence type="ECO:0000259" key="8">
    <source>
        <dbReference type="PROSITE" id="PS51007"/>
    </source>
</evidence>
<dbReference type="PROSITE" id="PS51007">
    <property type="entry name" value="CYTC"/>
    <property type="match status" value="1"/>
</dbReference>
<accession>A0A178MXX6</accession>
<reference evidence="9 10" key="1">
    <citation type="submission" date="2016-04" db="EMBL/GenBank/DDBJ databases">
        <title>Draft genome sequence of freshwater magnetotactic bacteria Magnetospirillum marisnigri SP-1 and Magnetospirillum moscoviense BB-1.</title>
        <authorList>
            <person name="Koziaeva V."/>
            <person name="Dziuba M.V."/>
            <person name="Ivanov T.M."/>
            <person name="Kuznetsov B."/>
            <person name="Grouzdev D.S."/>
        </authorList>
    </citation>
    <scope>NUCLEOTIDE SEQUENCE [LARGE SCALE GENOMIC DNA]</scope>
    <source>
        <strain evidence="9 10">BB-1</strain>
    </source>
</reference>
<feature type="signal peptide" evidence="7">
    <location>
        <begin position="1"/>
        <end position="19"/>
    </location>
</feature>
<feature type="binding site" description="covalent" evidence="6">
    <location>
        <position position="39"/>
    </location>
    <ligand>
        <name>heme c</name>
        <dbReference type="ChEBI" id="CHEBI:61717"/>
    </ligand>
</feature>
<evidence type="ECO:0000256" key="1">
    <source>
        <dbReference type="ARBA" id="ARBA00022448"/>
    </source>
</evidence>
<sequence>MRFSLPLVASLMVAAPAIAAPPDPAMMELADKSRCFQCHDLTTKISGPAWIEVAKRYRGRPDMVEPLVKKVKDGGFGAWGTEVMSPNKRVKEDDIRTLVKWILTLE</sequence>
<dbReference type="GO" id="GO:0020037">
    <property type="term" value="F:heme binding"/>
    <property type="evidence" value="ECO:0007669"/>
    <property type="project" value="InterPro"/>
</dbReference>
<feature type="chain" id="PRO_5008092375" evidence="7">
    <location>
        <begin position="20"/>
        <end position="106"/>
    </location>
</feature>
<name>A0A178MXX6_9PROT</name>
<feature type="binding site" description="covalent" evidence="6">
    <location>
        <position position="35"/>
    </location>
    <ligand>
        <name>heme c</name>
        <dbReference type="ChEBI" id="CHEBI:61717"/>
    </ligand>
</feature>
<dbReference type="InterPro" id="IPR002324">
    <property type="entry name" value="Cyt_c_ID"/>
</dbReference>
<evidence type="ECO:0000256" key="7">
    <source>
        <dbReference type="SAM" id="SignalP"/>
    </source>
</evidence>
<feature type="domain" description="Cytochrome c" evidence="8">
    <location>
        <begin position="22"/>
        <end position="106"/>
    </location>
</feature>
<dbReference type="AlphaFoldDB" id="A0A178MXX6"/>
<dbReference type="STRING" id="1437059.A6A05_08135"/>
<dbReference type="SUPFAM" id="SSF46626">
    <property type="entry name" value="Cytochrome c"/>
    <property type="match status" value="1"/>
</dbReference>
<dbReference type="Gene3D" id="1.10.760.10">
    <property type="entry name" value="Cytochrome c-like domain"/>
    <property type="match status" value="1"/>
</dbReference>
<feature type="binding site" description="covalent" evidence="6">
    <location>
        <position position="84"/>
    </location>
    <ligand>
        <name>heme c</name>
        <dbReference type="ChEBI" id="CHEBI:61717"/>
    </ligand>
</feature>
<gene>
    <name evidence="9" type="ORF">A6A05_08135</name>
</gene>